<evidence type="ECO:0000259" key="8">
    <source>
        <dbReference type="PROSITE" id="PS52005"/>
    </source>
</evidence>
<dbReference type="RefSeq" id="WP_013375055.1">
    <property type="nucleotide sequence ID" value="NC_014623.1"/>
</dbReference>
<dbReference type="Proteomes" id="UP000001351">
    <property type="component" value="Chromosome"/>
</dbReference>
<dbReference type="InterPro" id="IPR036116">
    <property type="entry name" value="FN3_sf"/>
</dbReference>
<dbReference type="Pfam" id="PF00041">
    <property type="entry name" value="fn3"/>
    <property type="match status" value="1"/>
</dbReference>
<dbReference type="eggNOG" id="COG5498">
    <property type="taxonomic scope" value="Bacteria"/>
</dbReference>
<evidence type="ECO:0000256" key="2">
    <source>
        <dbReference type="ARBA" id="ARBA00022801"/>
    </source>
</evidence>
<evidence type="ECO:0000256" key="4">
    <source>
        <dbReference type="ARBA" id="ARBA00023295"/>
    </source>
</evidence>
<evidence type="ECO:0000256" key="5">
    <source>
        <dbReference type="ARBA" id="ARBA00023326"/>
    </source>
</evidence>
<reference evidence="9 10" key="1">
    <citation type="journal article" date="2011" name="Mol. Biol. Evol.">
        <title>Comparative genomic analysis of fruiting body formation in Myxococcales.</title>
        <authorList>
            <person name="Huntley S."/>
            <person name="Hamann N."/>
            <person name="Wegener-Feldbrugge S."/>
            <person name="Treuner-Lange A."/>
            <person name="Kube M."/>
            <person name="Reinhardt R."/>
            <person name="Klages S."/>
            <person name="Muller R."/>
            <person name="Ronning C.M."/>
            <person name="Nierman W.C."/>
            <person name="Sogaard-Andersen L."/>
        </authorList>
    </citation>
    <scope>NUCLEOTIDE SEQUENCE [LARGE SCALE GENOMIC DNA]</scope>
    <source>
        <strain evidence="9 10">DW4/3-1</strain>
    </source>
</reference>
<evidence type="ECO:0000256" key="1">
    <source>
        <dbReference type="ARBA" id="ARBA00022729"/>
    </source>
</evidence>
<dbReference type="CAZy" id="GH55">
    <property type="family name" value="Glycoside Hydrolase Family 55"/>
</dbReference>
<dbReference type="InterPro" id="IPR003961">
    <property type="entry name" value="FN3_dom"/>
</dbReference>
<dbReference type="GO" id="GO:0016798">
    <property type="term" value="F:hydrolase activity, acting on glycosyl bonds"/>
    <property type="evidence" value="ECO:0007669"/>
    <property type="project" value="UniProtKB-KW"/>
</dbReference>
<protein>
    <submittedName>
        <fullName evidence="9">Coagulation factor 5/8 type domain protein</fullName>
    </submittedName>
</protein>
<keyword evidence="4" id="KW-0326">Glycosidase</keyword>
<evidence type="ECO:0000313" key="10">
    <source>
        <dbReference type="Proteomes" id="UP000001351"/>
    </source>
</evidence>
<dbReference type="STRING" id="378806.STAUR_2132"/>
<dbReference type="CDD" id="cd23669">
    <property type="entry name" value="GH55_SacteLam55A-like"/>
    <property type="match status" value="1"/>
</dbReference>
<dbReference type="Pfam" id="PF22184">
    <property type="entry name" value="CBM_56"/>
    <property type="match status" value="1"/>
</dbReference>
<dbReference type="EMBL" id="CP002271">
    <property type="protein sequence ID" value="ADO69936.1"/>
    <property type="molecule type" value="Genomic_DNA"/>
</dbReference>
<dbReference type="SMART" id="SM00060">
    <property type="entry name" value="FN3"/>
    <property type="match status" value="1"/>
</dbReference>
<dbReference type="InterPro" id="IPR047569">
    <property type="entry name" value="CBM56"/>
</dbReference>
<dbReference type="FunFam" id="2.60.40.10:FF:001114">
    <property type="entry name" value="Chitinase A1"/>
    <property type="match status" value="1"/>
</dbReference>
<proteinExistence type="predicted"/>
<feature type="domain" description="CBM56" evidence="8">
    <location>
        <begin position="693"/>
        <end position="784"/>
    </location>
</feature>
<dbReference type="InterPro" id="IPR013783">
    <property type="entry name" value="Ig-like_fold"/>
</dbReference>
<dbReference type="OrthoDB" id="5478448at2"/>
<gene>
    <name evidence="9" type="ordered locus">STAUR_2132</name>
</gene>
<keyword evidence="3" id="KW-0119">Carbohydrate metabolism</keyword>
<dbReference type="InterPro" id="IPR059186">
    <property type="entry name" value="SACTE_4363"/>
</dbReference>
<dbReference type="GO" id="GO:0000272">
    <property type="term" value="P:polysaccharide catabolic process"/>
    <property type="evidence" value="ECO:0007669"/>
    <property type="project" value="UniProtKB-KW"/>
</dbReference>
<dbReference type="AlphaFoldDB" id="E3FZS1"/>
<evidence type="ECO:0000256" key="3">
    <source>
        <dbReference type="ARBA" id="ARBA00023277"/>
    </source>
</evidence>
<organism evidence="9 10">
    <name type="scientific">Stigmatella aurantiaca (strain DW4/3-1)</name>
    <dbReference type="NCBI Taxonomy" id="378806"/>
    <lineage>
        <taxon>Bacteria</taxon>
        <taxon>Pseudomonadati</taxon>
        <taxon>Myxococcota</taxon>
        <taxon>Myxococcia</taxon>
        <taxon>Myxococcales</taxon>
        <taxon>Cystobacterineae</taxon>
        <taxon>Archangiaceae</taxon>
        <taxon>Stigmatella</taxon>
    </lineage>
</organism>
<dbReference type="SUPFAM" id="SSF49265">
    <property type="entry name" value="Fibronectin type III"/>
    <property type="match status" value="1"/>
</dbReference>
<dbReference type="KEGG" id="sur:STAUR_2132"/>
<keyword evidence="1 6" id="KW-0732">Signal</keyword>
<evidence type="ECO:0000256" key="6">
    <source>
        <dbReference type="SAM" id="SignalP"/>
    </source>
</evidence>
<keyword evidence="5" id="KW-0624">Polysaccharide degradation</keyword>
<dbReference type="PROSITE" id="PS50853">
    <property type="entry name" value="FN3"/>
    <property type="match status" value="1"/>
</dbReference>
<feature type="signal peptide" evidence="6">
    <location>
        <begin position="1"/>
        <end position="28"/>
    </location>
</feature>
<dbReference type="GO" id="GO:0030246">
    <property type="term" value="F:carbohydrate binding"/>
    <property type="evidence" value="ECO:0007669"/>
    <property type="project" value="UniProtKB-UniRule"/>
</dbReference>
<accession>E3FZS1</accession>
<evidence type="ECO:0000259" key="7">
    <source>
        <dbReference type="PROSITE" id="PS50853"/>
    </source>
</evidence>
<feature type="domain" description="Fibronectin type-III" evidence="7">
    <location>
        <begin position="606"/>
        <end position="691"/>
    </location>
</feature>
<keyword evidence="2" id="KW-0378">Hydrolase</keyword>
<feature type="chain" id="PRO_5003169127" evidence="6">
    <location>
        <begin position="29"/>
        <end position="785"/>
    </location>
</feature>
<name>E3FZS1_STIAD</name>
<dbReference type="HOGENOM" id="CLU_013797_1_0_7"/>
<dbReference type="Gene3D" id="2.60.40.10">
    <property type="entry name" value="Immunoglobulins"/>
    <property type="match status" value="1"/>
</dbReference>
<dbReference type="CDD" id="cd00063">
    <property type="entry name" value="FN3"/>
    <property type="match status" value="1"/>
</dbReference>
<sequence length="785" mass="83487">MSQRLASTLSAMAAAASLCALSPGVAEAATPISQANSTIFGPRVYVFDPTMAAGDINNVANTIFTQQEANQFGPERYALFFKPGAYNVTFNVGFYTHVAGLGQNPDDVNIIGGVNVNAKWMPAANSTCNFWRTFENFAVTPSNGITRIAVSQAAPLRRLHVKGELDLFEFDENWNAGWASGGFLADSLVDGAVVPASQQQWLSRNSKWASWSNAVWNMVFVGSVNTPSGTFPEPPYTVVDRTPIIREKPYLYTSGGQYFVFVPALQTNTQGVSWANGPTPGQSLPISQFYIARPETDTAATLNTALTQGKHLLFTPGIYRLNDTLRVNNANTILLGLGVPSLTPTVGKPVVAVADVPGVKIAGLILEAGPVNSPSILEVGPTGSSADHSANPTFLYDLTVRTGGSWVGRNDVGIKINSNHVVGDQLWLWRADHGEGAAWTTNPTKNGLVVNGRNVTIYGLFNEHHNEYQTLWNGNGGRVYFYQSEIPYDIPNQASWMNGSANGYASYKVANSVTSHEAWGVGVYSYFRDAPVKLENAIEVPNVTGVKIHHMTTIWLNGVAGSEITHVINGTGGRVYGSTPATAMRQTVSEFAGTGVGTPDTQAPTTPANLLATATSSSQINLSWNASSDNVGVSGYDVYRNGSAVGSSGTNSYSDTGLAASTAYSYTVRARDAAGNTSAASNTATATTQAGGGSGTDFTYGATNVNATQALLWFKPTGFTASYVIVHYSYPGIGQQNVTMTYNSGAARFETSVTGLSAGKVVTYSFTYNKNGTQYDSPTYTWTKP</sequence>
<keyword evidence="10" id="KW-1185">Reference proteome</keyword>
<dbReference type="PROSITE" id="PS52005">
    <property type="entry name" value="CBM56"/>
    <property type="match status" value="1"/>
</dbReference>
<dbReference type="CAZy" id="CBM56">
    <property type="family name" value="Carbohydrate-Binding Module Family 56"/>
</dbReference>
<evidence type="ECO:0000313" key="9">
    <source>
        <dbReference type="EMBL" id="ADO69936.1"/>
    </source>
</evidence>